<evidence type="ECO:0000259" key="3">
    <source>
        <dbReference type="Pfam" id="PF01400"/>
    </source>
</evidence>
<name>A0A5E4QL68_9NEOP</name>
<sequence length="345" mass="39747">MTSKAIQKKRQDTLEICKIFNEQNHFIEEKGRVKRDTTYLDNPALNDEDLRRVESIVDKMYDDNIDGTKVTYRRRNGVTVKNGVRIGQRQALSETDIEKVSLIYNYDCAERNNEYLLKTCPNVVQSASNNKKVTDAEIQEYFNERLWPYGIINYDFKDQLEFTLEERENIQAVIKHIEKETCIRFRNIGTTNSNEYSGDTYEVDEAFGNTTFSSDELNGVTVQEDKTSDDDNAMKPSPGGDTINEETNNVNGDDVTEQTQPTSETIIDETNMNENSTEPTQTETDGNMEEIQIVREEMPQEEDTIRRNGVTEATQRNDEENEIKSENEDFQNAENNSTRGIVTLR</sequence>
<gene>
    <name evidence="4" type="ORF">LSINAPIS_LOCUS9049</name>
</gene>
<dbReference type="Pfam" id="PF01400">
    <property type="entry name" value="Astacin"/>
    <property type="match status" value="1"/>
</dbReference>
<evidence type="ECO:0000313" key="4">
    <source>
        <dbReference type="EMBL" id="VVC97859.1"/>
    </source>
</evidence>
<feature type="compositionally biased region" description="Basic and acidic residues" evidence="2">
    <location>
        <begin position="315"/>
        <end position="327"/>
    </location>
</feature>
<dbReference type="Proteomes" id="UP000324832">
    <property type="component" value="Unassembled WGS sequence"/>
</dbReference>
<keyword evidence="5" id="KW-1185">Reference proteome</keyword>
<evidence type="ECO:0000313" key="5">
    <source>
        <dbReference type="Proteomes" id="UP000324832"/>
    </source>
</evidence>
<feature type="compositionally biased region" description="Polar residues" evidence="2">
    <location>
        <begin position="330"/>
        <end position="345"/>
    </location>
</feature>
<organism evidence="4 5">
    <name type="scientific">Leptidea sinapis</name>
    <dbReference type="NCBI Taxonomy" id="189913"/>
    <lineage>
        <taxon>Eukaryota</taxon>
        <taxon>Metazoa</taxon>
        <taxon>Ecdysozoa</taxon>
        <taxon>Arthropoda</taxon>
        <taxon>Hexapoda</taxon>
        <taxon>Insecta</taxon>
        <taxon>Pterygota</taxon>
        <taxon>Neoptera</taxon>
        <taxon>Endopterygota</taxon>
        <taxon>Lepidoptera</taxon>
        <taxon>Glossata</taxon>
        <taxon>Ditrysia</taxon>
        <taxon>Papilionoidea</taxon>
        <taxon>Pieridae</taxon>
        <taxon>Dismorphiinae</taxon>
        <taxon>Leptidea</taxon>
    </lineage>
</organism>
<dbReference type="AlphaFoldDB" id="A0A5E4QL68"/>
<feature type="compositionally biased region" description="Polar residues" evidence="2">
    <location>
        <begin position="245"/>
        <end position="285"/>
    </location>
</feature>
<comment type="cofactor">
    <cofactor evidence="1">
        <name>Zn(2+)</name>
        <dbReference type="ChEBI" id="CHEBI:29105"/>
    </cofactor>
</comment>
<evidence type="ECO:0000256" key="1">
    <source>
        <dbReference type="ARBA" id="ARBA00001947"/>
    </source>
</evidence>
<dbReference type="EMBL" id="FZQP02003333">
    <property type="protein sequence ID" value="VVC97859.1"/>
    <property type="molecule type" value="Genomic_DNA"/>
</dbReference>
<dbReference type="Gene3D" id="3.40.390.10">
    <property type="entry name" value="Collagenase (Catalytic Domain)"/>
    <property type="match status" value="1"/>
</dbReference>
<dbReference type="InterPro" id="IPR001506">
    <property type="entry name" value="Peptidase_M12A"/>
</dbReference>
<protein>
    <recommendedName>
        <fullName evidence="3">Peptidase M12A domain-containing protein</fullName>
    </recommendedName>
</protein>
<accession>A0A5E4QL68</accession>
<feature type="region of interest" description="Disordered" evidence="2">
    <location>
        <begin position="211"/>
        <end position="345"/>
    </location>
</feature>
<proteinExistence type="predicted"/>
<dbReference type="GO" id="GO:0004222">
    <property type="term" value="F:metalloendopeptidase activity"/>
    <property type="evidence" value="ECO:0007669"/>
    <property type="project" value="InterPro"/>
</dbReference>
<feature type="compositionally biased region" description="Basic and acidic residues" evidence="2">
    <location>
        <begin position="292"/>
        <end position="306"/>
    </location>
</feature>
<dbReference type="InterPro" id="IPR024079">
    <property type="entry name" value="MetalloPept_cat_dom_sf"/>
</dbReference>
<evidence type="ECO:0000256" key="2">
    <source>
        <dbReference type="SAM" id="MobiDB-lite"/>
    </source>
</evidence>
<reference evidence="4 5" key="1">
    <citation type="submission" date="2017-07" db="EMBL/GenBank/DDBJ databases">
        <authorList>
            <person name="Talla V."/>
            <person name="Backstrom N."/>
        </authorList>
    </citation>
    <scope>NUCLEOTIDE SEQUENCE [LARGE SCALE GENOMIC DNA]</scope>
</reference>
<feature type="domain" description="Peptidase M12A" evidence="3">
    <location>
        <begin position="147"/>
        <end position="194"/>
    </location>
</feature>
<dbReference type="GO" id="GO:0006508">
    <property type="term" value="P:proteolysis"/>
    <property type="evidence" value="ECO:0007669"/>
    <property type="project" value="InterPro"/>
</dbReference>